<comment type="cofactor">
    <cofactor evidence="1">
        <name>Zn(2+)</name>
        <dbReference type="ChEBI" id="CHEBI:29105"/>
    </cofactor>
</comment>
<dbReference type="RefSeq" id="WP_131561721.1">
    <property type="nucleotide sequence ID" value="NZ_SJSN01000017.1"/>
</dbReference>
<dbReference type="SUPFAM" id="SSF53187">
    <property type="entry name" value="Zn-dependent exopeptidases"/>
    <property type="match status" value="1"/>
</dbReference>
<dbReference type="OrthoDB" id="9758209at2"/>
<feature type="chain" id="PRO_5020449369" evidence="7">
    <location>
        <begin position="24"/>
        <end position="898"/>
    </location>
</feature>
<reference evidence="9 10" key="1">
    <citation type="submission" date="2019-02" db="EMBL/GenBank/DDBJ databases">
        <title>Pedobacter sp. RP-3-11 sp. nov., isolated from Arctic soil.</title>
        <authorList>
            <person name="Dahal R.H."/>
        </authorList>
    </citation>
    <scope>NUCLEOTIDE SEQUENCE [LARGE SCALE GENOMIC DNA]</scope>
    <source>
        <strain evidence="9 10">RP-3-11</strain>
    </source>
</reference>
<dbReference type="CDD" id="cd06240">
    <property type="entry name" value="M14-like"/>
    <property type="match status" value="1"/>
</dbReference>
<protein>
    <submittedName>
        <fullName evidence="9">Peptidase</fullName>
    </submittedName>
</protein>
<dbReference type="PANTHER" id="PTHR11705:SF143">
    <property type="entry name" value="SLL0236 PROTEIN"/>
    <property type="match status" value="1"/>
</dbReference>
<dbReference type="PANTHER" id="PTHR11705">
    <property type="entry name" value="PROTEASE FAMILY M14 CARBOXYPEPTIDASE A,B"/>
    <property type="match status" value="1"/>
</dbReference>
<dbReference type="InterPro" id="IPR000834">
    <property type="entry name" value="Peptidase_M14"/>
</dbReference>
<evidence type="ECO:0000256" key="1">
    <source>
        <dbReference type="ARBA" id="ARBA00001947"/>
    </source>
</evidence>
<dbReference type="GO" id="GO:0006508">
    <property type="term" value="P:proteolysis"/>
    <property type="evidence" value="ECO:0007669"/>
    <property type="project" value="UniProtKB-KW"/>
</dbReference>
<sequence length="898" mass="99969">MIKNYFKKLCFAFLIVSSSAVIAQEVPTPKSHFGFSIGDDYQLATYTQTEAYFKKLAETSKRVKLIDIGKTEEGRSQYMLIVSSPENIQKLERYKEISQQLAHAEITPEQAKALAQEGKAVVWIDGGLHANETVGAHQLIQTVYEFASKTDPETMKILDNVIILFTHANPDGQELVSNWYMREKDPKKRSLSGLPRLYEKYAGHDNNRDFFMLNLKETQNIGRQLFVDWIPQIMYNHHQAGPAGTVVAGPPYRDPFNYVFDPTLLTSLDAVGAAMHNRMNVEGKPGYTQRGGSVFSTWYNGGLRTTTYFHNMIGLLTEIVGSPTPSEIPLVPARLLPNSDSPNPITPRKWYFKNSIDYSVSLNYAVLNYAQRYHDELLFNIYQMGKNSIDRGKKDTWSFSPKKIEAINNAAKKGGLSSVAGDDSEFGARRAMSVKYFDTVMNAPTNRDPRGYILSADQADFNSAIKFLNALIRTGIVVQKATAPFSVAGKNYPAGSYVVKTDQAFRPHVLDMFEPQDHPNDFKYDGGAPIPPYDAAGWTLAYLMDVKFDRIQDDFSGPFERNPFGKLLVPENKLPAGSSYVLSAAQNDSYTAVNDLLKNKVDVYRSKENGDFYVSSAGKSILEKANVKLKSAAAPKNKTKITAARIGLWDNYGGSMASGWLRFIMEQYHYNATVIYPQDIDAGNLKSKYDVIIFVGGAIPSVQAGGASLRNFGPKAEEIPEEYRNRLGRITPDKSIPQLKKFLEDGGDVVTIGSSTNLAYHLNLPVRNAMVEIINGEEKRLPAEKYYVPGSVLNVGVDTKLASAWGMEKEADVYFDNSPVFKITSDAIASGKIKPLMWFENASPLRSGWAWGQAYLQDGVTAFEAPVGKGKLLAFGPEIAFRAQTHGTFKLIFNQLYK</sequence>
<comment type="caution">
    <text evidence="9">The sequence shown here is derived from an EMBL/GenBank/DDBJ whole genome shotgun (WGS) entry which is preliminary data.</text>
</comment>
<dbReference type="GO" id="GO:0008270">
    <property type="term" value="F:zinc ion binding"/>
    <property type="evidence" value="ECO:0007669"/>
    <property type="project" value="InterPro"/>
</dbReference>
<dbReference type="Gene3D" id="3.40.630.10">
    <property type="entry name" value="Zn peptidases"/>
    <property type="match status" value="1"/>
</dbReference>
<dbReference type="GO" id="GO:0005615">
    <property type="term" value="C:extracellular space"/>
    <property type="evidence" value="ECO:0007669"/>
    <property type="project" value="TreeGrafter"/>
</dbReference>
<evidence type="ECO:0000256" key="3">
    <source>
        <dbReference type="ARBA" id="ARBA00022670"/>
    </source>
</evidence>
<dbReference type="Pfam" id="PF00246">
    <property type="entry name" value="Peptidase_M14"/>
    <property type="match status" value="1"/>
</dbReference>
<keyword evidence="10" id="KW-1185">Reference proteome</keyword>
<keyword evidence="7" id="KW-0732">Signal</keyword>
<evidence type="ECO:0000256" key="4">
    <source>
        <dbReference type="ARBA" id="ARBA00022801"/>
    </source>
</evidence>
<evidence type="ECO:0000313" key="9">
    <source>
        <dbReference type="EMBL" id="TCD02377.1"/>
    </source>
</evidence>
<keyword evidence="6" id="KW-0482">Metalloprotease</keyword>
<feature type="domain" description="Peptidase M14" evidence="8">
    <location>
        <begin position="43"/>
        <end position="318"/>
    </location>
</feature>
<evidence type="ECO:0000256" key="5">
    <source>
        <dbReference type="ARBA" id="ARBA00022833"/>
    </source>
</evidence>
<proteinExistence type="inferred from homology"/>
<name>A0A4V6N626_9SPHI</name>
<keyword evidence="4" id="KW-0378">Hydrolase</keyword>
<dbReference type="SMART" id="SM00631">
    <property type="entry name" value="Zn_pept"/>
    <property type="match status" value="1"/>
</dbReference>
<dbReference type="Proteomes" id="UP000291485">
    <property type="component" value="Unassembled WGS sequence"/>
</dbReference>
<comment type="similarity">
    <text evidence="2">Belongs to the peptidase M14 family.</text>
</comment>
<evidence type="ECO:0000256" key="6">
    <source>
        <dbReference type="ARBA" id="ARBA00023049"/>
    </source>
</evidence>
<dbReference type="AlphaFoldDB" id="A0A4V6N626"/>
<accession>A0A4V6N626</accession>
<keyword evidence="3" id="KW-0645">Protease</keyword>
<gene>
    <name evidence="9" type="ORF">EZ449_18645</name>
</gene>
<organism evidence="9 10">
    <name type="scientific">Pedobacter frigidisoli</name>
    <dbReference type="NCBI Taxonomy" id="2530455"/>
    <lineage>
        <taxon>Bacteria</taxon>
        <taxon>Pseudomonadati</taxon>
        <taxon>Bacteroidota</taxon>
        <taxon>Sphingobacteriia</taxon>
        <taxon>Sphingobacteriales</taxon>
        <taxon>Sphingobacteriaceae</taxon>
        <taxon>Pedobacter</taxon>
    </lineage>
</organism>
<evidence type="ECO:0000256" key="7">
    <source>
        <dbReference type="SAM" id="SignalP"/>
    </source>
</evidence>
<dbReference type="EMBL" id="SJSN01000017">
    <property type="protein sequence ID" value="TCD02377.1"/>
    <property type="molecule type" value="Genomic_DNA"/>
</dbReference>
<evidence type="ECO:0000313" key="10">
    <source>
        <dbReference type="Proteomes" id="UP000291485"/>
    </source>
</evidence>
<evidence type="ECO:0000256" key="2">
    <source>
        <dbReference type="ARBA" id="ARBA00005988"/>
    </source>
</evidence>
<feature type="signal peptide" evidence="7">
    <location>
        <begin position="1"/>
        <end position="23"/>
    </location>
</feature>
<evidence type="ECO:0000259" key="8">
    <source>
        <dbReference type="SMART" id="SM00631"/>
    </source>
</evidence>
<keyword evidence="5" id="KW-0862">Zinc</keyword>
<dbReference type="GO" id="GO:0004181">
    <property type="term" value="F:metallocarboxypeptidase activity"/>
    <property type="evidence" value="ECO:0007669"/>
    <property type="project" value="InterPro"/>
</dbReference>